<feature type="transmembrane region" description="Helical" evidence="1">
    <location>
        <begin position="122"/>
        <end position="141"/>
    </location>
</feature>
<protein>
    <submittedName>
        <fullName evidence="2">Uncharacterized protein</fullName>
    </submittedName>
</protein>
<keyword evidence="1" id="KW-1133">Transmembrane helix</keyword>
<evidence type="ECO:0000256" key="1">
    <source>
        <dbReference type="SAM" id="Phobius"/>
    </source>
</evidence>
<proteinExistence type="predicted"/>
<evidence type="ECO:0000313" key="3">
    <source>
        <dbReference type="Proteomes" id="UP000031670"/>
    </source>
</evidence>
<sequence length="221" mass="23793">MVEDSHRPTAPTASQILQVVGLITLALSMLGFIHQYYLLREFGVGLSDYADLDDFLVAAINLAAIPDKFYSIVGYIGGFSIIALLVITTVIFALQWSKTQAPRRAMQAATNFLVALTTFPKLPLVVVWLFVVLFLMGAGAITQGLASVQAGDIRAGLGCRVSVNVGFLSASLEQVNPDAQLLLITGLNSAYFFYERVGSDGGVTHIVPTSKITSIKYIDCQ</sequence>
<keyword evidence="1" id="KW-0472">Membrane</keyword>
<evidence type="ECO:0000313" key="2">
    <source>
        <dbReference type="EMBL" id="GAM63324.1"/>
    </source>
</evidence>
<organism evidence="2 3">
    <name type="scientific">Vibrio ishigakensis</name>
    <dbReference type="NCBI Taxonomy" id="1481914"/>
    <lineage>
        <taxon>Bacteria</taxon>
        <taxon>Pseudomonadati</taxon>
        <taxon>Pseudomonadota</taxon>
        <taxon>Gammaproteobacteria</taxon>
        <taxon>Vibrionales</taxon>
        <taxon>Vibrionaceae</taxon>
        <taxon>Vibrio</taxon>
    </lineage>
</organism>
<dbReference type="Proteomes" id="UP000031670">
    <property type="component" value="Unassembled WGS sequence"/>
</dbReference>
<reference evidence="2 3" key="1">
    <citation type="submission" date="2015-01" db="EMBL/GenBank/DDBJ databases">
        <title>Vibrio sp. C5 JCM 19232 whole genome shotgun sequence.</title>
        <authorList>
            <person name="Sawabe T."/>
            <person name="Meirelles P."/>
            <person name="Feng G."/>
            <person name="Sayaka M."/>
            <person name="Hattori M."/>
            <person name="Ohkuma M."/>
        </authorList>
    </citation>
    <scope>NUCLEOTIDE SEQUENCE [LARGE SCALE GENOMIC DNA]</scope>
    <source>
        <strain evidence="2 3">JCM19232</strain>
    </source>
</reference>
<dbReference type="EMBL" id="BBSA01000008">
    <property type="protein sequence ID" value="GAM63324.1"/>
    <property type="molecule type" value="Genomic_DNA"/>
</dbReference>
<comment type="caution">
    <text evidence="2">The sequence shown here is derived from an EMBL/GenBank/DDBJ whole genome shotgun (WGS) entry which is preliminary data.</text>
</comment>
<keyword evidence="1" id="KW-0812">Transmembrane</keyword>
<accession>A0A0B8PKU3</accession>
<gene>
    <name evidence="2" type="ORF">JCM19232_1471</name>
</gene>
<name>A0A0B8PKU3_9VIBR</name>
<reference evidence="2 3" key="2">
    <citation type="submission" date="2015-01" db="EMBL/GenBank/DDBJ databases">
        <authorList>
            <consortium name="NBRP consortium"/>
            <person name="Sawabe T."/>
            <person name="Meirelles P."/>
            <person name="Feng G."/>
            <person name="Sayaka M."/>
            <person name="Hattori M."/>
            <person name="Ohkuma M."/>
        </authorList>
    </citation>
    <scope>NUCLEOTIDE SEQUENCE [LARGE SCALE GENOMIC DNA]</scope>
    <source>
        <strain evidence="2 3">JCM19232</strain>
    </source>
</reference>
<feature type="transmembrane region" description="Helical" evidence="1">
    <location>
        <begin position="16"/>
        <end position="37"/>
    </location>
</feature>
<feature type="transmembrane region" description="Helical" evidence="1">
    <location>
        <begin position="72"/>
        <end position="94"/>
    </location>
</feature>
<dbReference type="AlphaFoldDB" id="A0A0B8PKU3"/>